<reference evidence="7 8" key="1">
    <citation type="journal article" date="2012" name="J. Bacteriol.">
        <title>Complete genome sequence of the broad-host-range strain Sinorhizobium fredii USDA257.</title>
        <authorList>
            <person name="Schuldes J."/>
            <person name="Rodriguez Orbegoso M."/>
            <person name="Schmeisser C."/>
            <person name="Krishnan H.B."/>
            <person name="Daniel R."/>
            <person name="Streit W.R."/>
        </authorList>
    </citation>
    <scope>NUCLEOTIDE SEQUENCE [LARGE SCALE GENOMIC DNA]</scope>
    <source>
        <strain evidence="7 8">USDA 257</strain>
    </source>
</reference>
<protein>
    <submittedName>
        <fullName evidence="7">Putative transmembrane protein</fullName>
    </submittedName>
</protein>
<evidence type="ECO:0000313" key="8">
    <source>
        <dbReference type="Proteomes" id="UP000006180"/>
    </source>
</evidence>
<proteinExistence type="predicted"/>
<dbReference type="STRING" id="1185652.USDA257_c47400"/>
<dbReference type="GO" id="GO:0016020">
    <property type="term" value="C:membrane"/>
    <property type="evidence" value="ECO:0007669"/>
    <property type="project" value="UniProtKB-SubCell"/>
</dbReference>
<dbReference type="KEGG" id="sfd:USDA257_c47400"/>
<keyword evidence="4 5" id="KW-0472">Membrane</keyword>
<evidence type="ECO:0000256" key="4">
    <source>
        <dbReference type="ARBA" id="ARBA00023136"/>
    </source>
</evidence>
<comment type="subcellular location">
    <subcellularLocation>
        <location evidence="1">Membrane</location>
        <topology evidence="1">Multi-pass membrane protein</topology>
    </subcellularLocation>
</comment>
<dbReference type="InterPro" id="IPR009915">
    <property type="entry name" value="NnrU_dom"/>
</dbReference>
<dbReference type="EMBL" id="CP003563">
    <property type="protein sequence ID" value="AFL53276.1"/>
    <property type="molecule type" value="Genomic_DNA"/>
</dbReference>
<organism evidence="7 8">
    <name type="scientific">Sinorhizobium fredii (strain USDA 257)</name>
    <dbReference type="NCBI Taxonomy" id="1185652"/>
    <lineage>
        <taxon>Bacteria</taxon>
        <taxon>Pseudomonadati</taxon>
        <taxon>Pseudomonadota</taxon>
        <taxon>Alphaproteobacteria</taxon>
        <taxon>Hyphomicrobiales</taxon>
        <taxon>Rhizobiaceae</taxon>
        <taxon>Sinorhizobium/Ensifer group</taxon>
        <taxon>Sinorhizobium</taxon>
    </lineage>
</organism>
<sequence length="223" mass="24146">MVNKVLKRDERAALALALDGQRFKIGCDMALLLLGIVIFLGMHLVRVVAPGIRAGVIESRGKGTWMGLYALVSLVGLCLIIYGFGQARGETGILYNPPVFLRHIALLLMLFAFVFLAAGFLPAGRIAVAVKHPQILSIKIWALAHLLANGETSSVLLFGSFLAWAVILRISLKRRERAGEAVLPVFKSAGNDALAIVLGLVVFVLFIWKLHDWLIGVAPVVMG</sequence>
<feature type="transmembrane region" description="Helical" evidence="5">
    <location>
        <begin position="64"/>
        <end position="84"/>
    </location>
</feature>
<dbReference type="Proteomes" id="UP000006180">
    <property type="component" value="Chromosome"/>
</dbReference>
<evidence type="ECO:0000256" key="1">
    <source>
        <dbReference type="ARBA" id="ARBA00004141"/>
    </source>
</evidence>
<feature type="domain" description="NnrU" evidence="6">
    <location>
        <begin position="31"/>
        <end position="219"/>
    </location>
</feature>
<keyword evidence="2 5" id="KW-0812">Transmembrane</keyword>
<evidence type="ECO:0000313" key="7">
    <source>
        <dbReference type="EMBL" id="AFL53276.1"/>
    </source>
</evidence>
<feature type="transmembrane region" description="Helical" evidence="5">
    <location>
        <begin position="193"/>
        <end position="211"/>
    </location>
</feature>
<gene>
    <name evidence="7" type="ORF">USDA257_c47400</name>
</gene>
<dbReference type="HOGENOM" id="CLU_104582_1_0_5"/>
<accession>I3XBM0</accession>
<evidence type="ECO:0000256" key="2">
    <source>
        <dbReference type="ARBA" id="ARBA00022692"/>
    </source>
</evidence>
<dbReference type="PATRIC" id="fig|1185652.3.peg.4912"/>
<feature type="transmembrane region" description="Helical" evidence="5">
    <location>
        <begin position="31"/>
        <end position="52"/>
    </location>
</feature>
<feature type="transmembrane region" description="Helical" evidence="5">
    <location>
        <begin position="155"/>
        <end position="172"/>
    </location>
</feature>
<feature type="transmembrane region" description="Helical" evidence="5">
    <location>
        <begin position="104"/>
        <end position="123"/>
    </location>
</feature>
<dbReference type="eggNOG" id="COG4094">
    <property type="taxonomic scope" value="Bacteria"/>
</dbReference>
<evidence type="ECO:0000256" key="3">
    <source>
        <dbReference type="ARBA" id="ARBA00022989"/>
    </source>
</evidence>
<evidence type="ECO:0000259" key="6">
    <source>
        <dbReference type="Pfam" id="PF07298"/>
    </source>
</evidence>
<dbReference type="AlphaFoldDB" id="I3XBM0"/>
<name>I3XBM0_SINF2</name>
<evidence type="ECO:0000256" key="5">
    <source>
        <dbReference type="SAM" id="Phobius"/>
    </source>
</evidence>
<keyword evidence="3 5" id="KW-1133">Transmembrane helix</keyword>
<dbReference type="Pfam" id="PF07298">
    <property type="entry name" value="NnrU"/>
    <property type="match status" value="1"/>
</dbReference>